<keyword evidence="3 4" id="KW-0862">Zinc</keyword>
<dbReference type="OrthoDB" id="9807210at2"/>
<evidence type="ECO:0000256" key="4">
    <source>
        <dbReference type="HAMAP-Rule" id="MF_01281"/>
    </source>
</evidence>
<dbReference type="CDD" id="cd01298">
    <property type="entry name" value="ATZ_TRZ_like"/>
    <property type="match status" value="1"/>
</dbReference>
<dbReference type="InterPro" id="IPR050287">
    <property type="entry name" value="MTA/SAH_deaminase"/>
</dbReference>
<dbReference type="HAMAP" id="MF_01281">
    <property type="entry name" value="MTA_SAH_deamin"/>
    <property type="match status" value="1"/>
</dbReference>
<dbReference type="InterPro" id="IPR011059">
    <property type="entry name" value="Metal-dep_hydrolase_composite"/>
</dbReference>
<comment type="catalytic activity">
    <reaction evidence="4">
        <text>S-methyl-5'-thioadenosine + H2O + H(+) = S-methyl-5'-thioinosine + NH4(+)</text>
        <dbReference type="Rhea" id="RHEA:25025"/>
        <dbReference type="ChEBI" id="CHEBI:15377"/>
        <dbReference type="ChEBI" id="CHEBI:15378"/>
        <dbReference type="ChEBI" id="CHEBI:17509"/>
        <dbReference type="ChEBI" id="CHEBI:28938"/>
        <dbReference type="ChEBI" id="CHEBI:48595"/>
        <dbReference type="EC" id="3.5.4.31"/>
    </reaction>
</comment>
<comment type="similarity">
    <text evidence="4">Belongs to the metallo-dependent hydrolases superfamily. MTA/SAH deaminase family.</text>
</comment>
<gene>
    <name evidence="4" type="primary">mtaD</name>
    <name evidence="6" type="ORF">DS031_01015</name>
</gene>
<dbReference type="InterPro" id="IPR032466">
    <property type="entry name" value="Metal_Hydrolase"/>
</dbReference>
<dbReference type="EC" id="3.5.4.31" evidence="4"/>
<comment type="function">
    <text evidence="4">Catalyzes the deamination of 5-methylthioadenosine and S-adenosyl-L-homocysteine into 5-methylthioinosine and S-inosyl-L-homocysteine, respectively. Is also able to deaminate adenosine.</text>
</comment>
<comment type="catalytic activity">
    <reaction evidence="4">
        <text>S-adenosyl-L-homocysteine + H2O + H(+) = S-inosyl-L-homocysteine + NH4(+)</text>
        <dbReference type="Rhea" id="RHEA:20716"/>
        <dbReference type="ChEBI" id="CHEBI:15377"/>
        <dbReference type="ChEBI" id="CHEBI:15378"/>
        <dbReference type="ChEBI" id="CHEBI:28938"/>
        <dbReference type="ChEBI" id="CHEBI:57856"/>
        <dbReference type="ChEBI" id="CHEBI:57985"/>
        <dbReference type="EC" id="3.5.4.28"/>
    </reaction>
</comment>
<dbReference type="GO" id="GO:0050270">
    <property type="term" value="F:S-adenosylhomocysteine deaminase activity"/>
    <property type="evidence" value="ECO:0007669"/>
    <property type="project" value="UniProtKB-UniRule"/>
</dbReference>
<feature type="binding site" evidence="4">
    <location>
        <position position="190"/>
    </location>
    <ligand>
        <name>substrate</name>
    </ligand>
</feature>
<dbReference type="SUPFAM" id="SSF51338">
    <property type="entry name" value="Composite domain of metallo-dependent hydrolases"/>
    <property type="match status" value="1"/>
</dbReference>
<organism evidence="6 7">
    <name type="scientific">Bacillus taeanensis</name>
    <dbReference type="NCBI Taxonomy" id="273032"/>
    <lineage>
        <taxon>Bacteria</taxon>
        <taxon>Bacillati</taxon>
        <taxon>Bacillota</taxon>
        <taxon>Bacilli</taxon>
        <taxon>Bacillales</taxon>
        <taxon>Bacillaceae</taxon>
        <taxon>Bacillus</taxon>
    </lineage>
</organism>
<sequence>MKTAYLNGTIVTIDDHNTVIHHGVLVVEDGKIIHVGSVEDFDQQSAEHTVDLKGKWVLPGLVNTHSHILMTILRGIGDDMQLKPWLETRIWPMEQQYTTETAKWSTALGLVEMLKSGTTTFSDMFNPIGIDADEVARVIGEAGIRSIFSQTLFSFGTEEEQKENVRKAREFAKTWRNEFDGRMTTMAAPHSPYTCSPDMLQEAAKLAADYQIPVHIHLSETAQEVQKNVDDYGKRPVAHLESLGIFNQPTIIAHGVHLTQEERETLAKYNVAVAHNPISNLKLGSGIADVTAMLTNGIMVGIATDSVASNNNFDMFQELRIAALLQKGAKEDSTKMPAETVLRLATKDGAQAIRLPEVGSLEVGKQADFITIDPTNQPHLQPKEHVVSHLVYAASGSDVCDVYVKGKALVQNGECTTLDEERILFEADRVYRNLKK</sequence>
<dbReference type="AlphaFoldDB" id="A0A366Y573"/>
<dbReference type="Gene3D" id="3.20.20.140">
    <property type="entry name" value="Metal-dependent hydrolases"/>
    <property type="match status" value="1"/>
</dbReference>
<evidence type="ECO:0000256" key="3">
    <source>
        <dbReference type="ARBA" id="ARBA00022833"/>
    </source>
</evidence>
<dbReference type="Pfam" id="PF01979">
    <property type="entry name" value="Amidohydro_1"/>
    <property type="match status" value="1"/>
</dbReference>
<feature type="binding site" evidence="4">
    <location>
        <position position="94"/>
    </location>
    <ligand>
        <name>substrate</name>
    </ligand>
</feature>
<feature type="binding site" evidence="4">
    <location>
        <position position="220"/>
    </location>
    <ligand>
        <name>substrate</name>
    </ligand>
</feature>
<name>A0A366Y573_9BACI</name>
<dbReference type="SUPFAM" id="SSF51556">
    <property type="entry name" value="Metallo-dependent hydrolases"/>
    <property type="match status" value="1"/>
</dbReference>
<evidence type="ECO:0000256" key="2">
    <source>
        <dbReference type="ARBA" id="ARBA00022801"/>
    </source>
</evidence>
<evidence type="ECO:0000313" key="6">
    <source>
        <dbReference type="EMBL" id="RBW71361.1"/>
    </source>
</evidence>
<keyword evidence="2 4" id="KW-0378">Hydrolase</keyword>
<comment type="caution">
    <text evidence="4">Lacks conserved residue(s) required for the propagation of feature annotation.</text>
</comment>
<dbReference type="EMBL" id="QOCW01000001">
    <property type="protein sequence ID" value="RBW71361.1"/>
    <property type="molecule type" value="Genomic_DNA"/>
</dbReference>
<feature type="binding site" evidence="4">
    <location>
        <position position="65"/>
    </location>
    <ligand>
        <name>Zn(2+)</name>
        <dbReference type="ChEBI" id="CHEBI:29105"/>
    </ligand>
</feature>
<keyword evidence="7" id="KW-1185">Reference proteome</keyword>
<evidence type="ECO:0000259" key="5">
    <source>
        <dbReference type="Pfam" id="PF01979"/>
    </source>
</evidence>
<dbReference type="InterPro" id="IPR006680">
    <property type="entry name" value="Amidohydro-rel"/>
</dbReference>
<dbReference type="Gene3D" id="2.30.40.10">
    <property type="entry name" value="Urease, subunit C, domain 1"/>
    <property type="match status" value="1"/>
</dbReference>
<dbReference type="Proteomes" id="UP000253314">
    <property type="component" value="Unassembled WGS sequence"/>
</dbReference>
<evidence type="ECO:0000256" key="1">
    <source>
        <dbReference type="ARBA" id="ARBA00022723"/>
    </source>
</evidence>
<comment type="caution">
    <text evidence="6">The sequence shown here is derived from an EMBL/GenBank/DDBJ whole genome shotgun (WGS) entry which is preliminary data.</text>
</comment>
<dbReference type="PANTHER" id="PTHR43794">
    <property type="entry name" value="AMINOHYDROLASE SSNA-RELATED"/>
    <property type="match status" value="1"/>
</dbReference>
<dbReference type="FunFam" id="3.20.20.140:FF:000014">
    <property type="entry name" value="5-methylthioadenosine/S-adenosylhomocysteine deaminase"/>
    <property type="match status" value="1"/>
</dbReference>
<feature type="binding site" evidence="4">
    <location>
        <position position="217"/>
    </location>
    <ligand>
        <name>Zn(2+)</name>
        <dbReference type="ChEBI" id="CHEBI:29105"/>
    </ligand>
</feature>
<dbReference type="InterPro" id="IPR023512">
    <property type="entry name" value="Deaminase_MtaD/DadD"/>
</dbReference>
<protein>
    <recommendedName>
        <fullName evidence="4">5-methylthioadenosine/S-adenosylhomocysteine deaminase</fullName>
        <shortName evidence="4">MTA/SAH deaminase</shortName>
        <ecNumber evidence="4">3.5.4.28</ecNumber>
        <ecNumber evidence="4">3.5.4.31</ecNumber>
    </recommendedName>
</protein>
<dbReference type="GO" id="GO:0046872">
    <property type="term" value="F:metal ion binding"/>
    <property type="evidence" value="ECO:0007669"/>
    <property type="project" value="UniProtKB-KW"/>
</dbReference>
<dbReference type="GO" id="GO:0090614">
    <property type="term" value="F:5'-methylthioadenosine deaminase activity"/>
    <property type="evidence" value="ECO:0007669"/>
    <property type="project" value="UniProtKB-UniRule"/>
</dbReference>
<evidence type="ECO:0000313" key="7">
    <source>
        <dbReference type="Proteomes" id="UP000253314"/>
    </source>
</evidence>
<dbReference type="PANTHER" id="PTHR43794:SF11">
    <property type="entry name" value="AMIDOHYDROLASE-RELATED DOMAIN-CONTAINING PROTEIN"/>
    <property type="match status" value="1"/>
</dbReference>
<feature type="binding site" evidence="4">
    <location>
        <position position="305"/>
    </location>
    <ligand>
        <name>substrate</name>
    </ligand>
</feature>
<dbReference type="EC" id="3.5.4.28" evidence="4"/>
<accession>A0A366Y573</accession>
<proteinExistence type="inferred from homology"/>
<reference evidence="6 7" key="1">
    <citation type="submission" date="2018-07" db="EMBL/GenBank/DDBJ databases">
        <title>Lottiidibacillus patelloidae gen. nov., sp. nov., isolated from the intestinal tract of a marine limpet and the reclassification of B. taeanensis BH030017T, B. algicola KMM 3737T and B. hwajinpoensis SW-72T as genus Lottiidibacillus.</title>
        <authorList>
            <person name="Liu R."/>
            <person name="Huang Z."/>
        </authorList>
    </citation>
    <scope>NUCLEOTIDE SEQUENCE [LARGE SCALE GENOMIC DNA]</scope>
    <source>
        <strain evidence="6 7">BH030017</strain>
    </source>
</reference>
<comment type="cofactor">
    <cofactor evidence="4">
        <name>Zn(2+)</name>
        <dbReference type="ChEBI" id="CHEBI:29105"/>
    </cofactor>
    <text evidence="4">Binds 1 zinc ion per subunit.</text>
</comment>
<dbReference type="RefSeq" id="WP_113804066.1">
    <property type="nucleotide sequence ID" value="NZ_QOCW01000001.1"/>
</dbReference>
<feature type="binding site" evidence="4">
    <location>
        <position position="305"/>
    </location>
    <ligand>
        <name>Zn(2+)</name>
        <dbReference type="ChEBI" id="CHEBI:29105"/>
    </ligand>
</feature>
<feature type="domain" description="Amidohydrolase-related" evidence="5">
    <location>
        <begin position="56"/>
        <end position="408"/>
    </location>
</feature>
<keyword evidence="1 4" id="KW-0479">Metal-binding</keyword>
<feature type="binding site" evidence="4">
    <location>
        <position position="67"/>
    </location>
    <ligand>
        <name>Zn(2+)</name>
        <dbReference type="ChEBI" id="CHEBI:29105"/>
    </ligand>
</feature>